<reference evidence="1" key="1">
    <citation type="submission" date="2022-11" db="EMBL/GenBank/DDBJ databases">
        <authorList>
            <person name="Petersen C."/>
        </authorList>
    </citation>
    <scope>NUCLEOTIDE SEQUENCE</scope>
    <source>
        <strain evidence="1">IBT 30069</strain>
    </source>
</reference>
<dbReference type="Proteomes" id="UP001149165">
    <property type="component" value="Unassembled WGS sequence"/>
</dbReference>
<evidence type="ECO:0000313" key="2">
    <source>
        <dbReference type="Proteomes" id="UP001149165"/>
    </source>
</evidence>
<protein>
    <submittedName>
        <fullName evidence="1">Uncharacterized protein</fullName>
    </submittedName>
</protein>
<sequence length="148" mass="16612">MDSQFPDNRLVEPLFLDLTIEGVLNRDAGMLVKEPWASMYVSAIRDGRYGDAVWARYHISGDVVNGRIGGTNKTVIQMIAEDAREYRVDDPNDFDEALSFYAGSSSTDGHPDVIQVLRNVAKRDLAQLKAQMDEYNRSHEFQPGHPPA</sequence>
<name>A0A9W9KC95_9EURO</name>
<proteinExistence type="predicted"/>
<keyword evidence="2" id="KW-1185">Reference proteome</keyword>
<reference evidence="1" key="2">
    <citation type="journal article" date="2023" name="IMA Fungus">
        <title>Comparative genomic study of the Penicillium genus elucidates a diverse pangenome and 15 lateral gene transfer events.</title>
        <authorList>
            <person name="Petersen C."/>
            <person name="Sorensen T."/>
            <person name="Nielsen M.R."/>
            <person name="Sondergaard T.E."/>
            <person name="Sorensen J.L."/>
            <person name="Fitzpatrick D.A."/>
            <person name="Frisvad J.C."/>
            <person name="Nielsen K.L."/>
        </authorList>
    </citation>
    <scope>NUCLEOTIDE SEQUENCE</scope>
    <source>
        <strain evidence="1">IBT 30069</strain>
    </source>
</reference>
<dbReference type="EMBL" id="JAPQKH010000004">
    <property type="protein sequence ID" value="KAJ5100456.1"/>
    <property type="molecule type" value="Genomic_DNA"/>
</dbReference>
<comment type="caution">
    <text evidence="1">The sequence shown here is derived from an EMBL/GenBank/DDBJ whole genome shotgun (WGS) entry which is preliminary data.</text>
</comment>
<evidence type="ECO:0000313" key="1">
    <source>
        <dbReference type="EMBL" id="KAJ5100456.1"/>
    </source>
</evidence>
<gene>
    <name evidence="1" type="ORF">N7456_006508</name>
</gene>
<dbReference type="AlphaFoldDB" id="A0A9W9KC95"/>
<accession>A0A9W9KC95</accession>
<organism evidence="1 2">
    <name type="scientific">Penicillium angulare</name>
    <dbReference type="NCBI Taxonomy" id="116970"/>
    <lineage>
        <taxon>Eukaryota</taxon>
        <taxon>Fungi</taxon>
        <taxon>Dikarya</taxon>
        <taxon>Ascomycota</taxon>
        <taxon>Pezizomycotina</taxon>
        <taxon>Eurotiomycetes</taxon>
        <taxon>Eurotiomycetidae</taxon>
        <taxon>Eurotiales</taxon>
        <taxon>Aspergillaceae</taxon>
        <taxon>Penicillium</taxon>
    </lineage>
</organism>
<dbReference type="OrthoDB" id="5100247at2759"/>